<dbReference type="Proteomes" id="UP001207930">
    <property type="component" value="Unassembled WGS sequence"/>
</dbReference>
<feature type="region of interest" description="Disordered" evidence="1">
    <location>
        <begin position="191"/>
        <end position="221"/>
    </location>
</feature>
<evidence type="ECO:0000256" key="1">
    <source>
        <dbReference type="SAM" id="MobiDB-lite"/>
    </source>
</evidence>
<dbReference type="RefSeq" id="WP_264501551.1">
    <property type="nucleotide sequence ID" value="NZ_JAPDDS010000006.1"/>
</dbReference>
<feature type="compositionally biased region" description="Acidic residues" evidence="1">
    <location>
        <begin position="198"/>
        <end position="221"/>
    </location>
</feature>
<reference evidence="2 3" key="1">
    <citation type="submission" date="2022-10" db="EMBL/GenBank/DDBJ databases">
        <title>Luteolibacter flavescens strain MCCC 1K03193, whole genome shotgun sequencing project.</title>
        <authorList>
            <person name="Zhao G."/>
            <person name="Shen L."/>
        </authorList>
    </citation>
    <scope>NUCLEOTIDE SEQUENCE [LARGE SCALE GENOMIC DNA]</scope>
    <source>
        <strain evidence="2 3">MCCC 1K03193</strain>
    </source>
</reference>
<accession>A0ABT3FPT8</accession>
<protein>
    <submittedName>
        <fullName evidence="2">Uncharacterized protein</fullName>
    </submittedName>
</protein>
<keyword evidence="3" id="KW-1185">Reference proteome</keyword>
<sequence length="221" mass="24255">MSTSTKAQRKLNLSALCDADQYEPVVAGCLTDKQSKALPPRHLANFLSLAAELFLTHYDGISHSFEINNGAEVSLKLQLGPQKDELRLSYKPANEVKDSAMATVPDPDQVEMDFAKPKPKPPESAPAPATVVDVAAVPEPLLGLPAPEETEEEKQAYLDGREASANGRAFSTNPNLFKSAAWFAWVKGWDDGRRRCEDPDEQEEEAPQERDTPDEDGTSYL</sequence>
<evidence type="ECO:0000313" key="3">
    <source>
        <dbReference type="Proteomes" id="UP001207930"/>
    </source>
</evidence>
<organism evidence="2 3">
    <name type="scientific">Luteolibacter flavescens</name>
    <dbReference type="NCBI Taxonomy" id="1859460"/>
    <lineage>
        <taxon>Bacteria</taxon>
        <taxon>Pseudomonadati</taxon>
        <taxon>Verrucomicrobiota</taxon>
        <taxon>Verrucomicrobiia</taxon>
        <taxon>Verrucomicrobiales</taxon>
        <taxon>Verrucomicrobiaceae</taxon>
        <taxon>Luteolibacter</taxon>
    </lineage>
</organism>
<gene>
    <name evidence="2" type="ORF">OKA04_12730</name>
</gene>
<evidence type="ECO:0000313" key="2">
    <source>
        <dbReference type="EMBL" id="MCW1885596.1"/>
    </source>
</evidence>
<name>A0ABT3FPT8_9BACT</name>
<proteinExistence type="predicted"/>
<comment type="caution">
    <text evidence="2">The sequence shown here is derived from an EMBL/GenBank/DDBJ whole genome shotgun (WGS) entry which is preliminary data.</text>
</comment>
<dbReference type="EMBL" id="JAPDDS010000006">
    <property type="protein sequence ID" value="MCW1885596.1"/>
    <property type="molecule type" value="Genomic_DNA"/>
</dbReference>